<sequence>MRLLSMILILLLTPSILAGCTTSPGQNKGGYLNKTQVLKLSPDADIFELDGKVYKTDIDWIEKEELTKEEQVGEITEDMANKLPVGAKIFAPKERKDILIVEYDGKGKRYLLQVGE</sequence>
<comment type="caution">
    <text evidence="2">The sequence shown here is derived from an EMBL/GenBank/DDBJ whole genome shotgun (WGS) entry which is preliminary data.</text>
</comment>
<reference evidence="2 3" key="1">
    <citation type="journal article" date="2016" name="Antonie Van Leeuwenhoek">
        <title>Bacillus depressus sp. nov., isolated from soil of a sunflower field.</title>
        <authorList>
            <person name="Wei X."/>
            <person name="Xin D."/>
            <person name="Xin Y."/>
            <person name="Zhang H."/>
            <person name="Wang T."/>
            <person name="Zhang J."/>
        </authorList>
    </citation>
    <scope>NUCLEOTIDE SEQUENCE [LARGE SCALE GENOMIC DNA]</scope>
    <source>
        <strain evidence="2 3">BZ1</strain>
    </source>
</reference>
<evidence type="ECO:0000313" key="3">
    <source>
        <dbReference type="Proteomes" id="UP000481030"/>
    </source>
</evidence>
<proteinExistence type="predicted"/>
<evidence type="ECO:0000256" key="1">
    <source>
        <dbReference type="SAM" id="SignalP"/>
    </source>
</evidence>
<dbReference type="EMBL" id="WBOS01000003">
    <property type="protein sequence ID" value="KAB2336618.1"/>
    <property type="molecule type" value="Genomic_DNA"/>
</dbReference>
<dbReference type="AlphaFoldDB" id="A0A6L3V624"/>
<keyword evidence="1" id="KW-0732">Signal</keyword>
<evidence type="ECO:0008006" key="4">
    <source>
        <dbReference type="Google" id="ProtNLM"/>
    </source>
</evidence>
<gene>
    <name evidence="2" type="ORF">F7731_09645</name>
</gene>
<protein>
    <recommendedName>
        <fullName evidence="4">DUF3221 domain-containing protein</fullName>
    </recommendedName>
</protein>
<accession>A0A6L3V624</accession>
<organism evidence="2 3">
    <name type="scientific">Cytobacillus depressus</name>
    <dbReference type="NCBI Taxonomy" id="1602942"/>
    <lineage>
        <taxon>Bacteria</taxon>
        <taxon>Bacillati</taxon>
        <taxon>Bacillota</taxon>
        <taxon>Bacilli</taxon>
        <taxon>Bacillales</taxon>
        <taxon>Bacillaceae</taxon>
        <taxon>Cytobacillus</taxon>
    </lineage>
</organism>
<feature type="chain" id="PRO_5039451512" description="DUF3221 domain-containing protein" evidence="1">
    <location>
        <begin position="19"/>
        <end position="116"/>
    </location>
</feature>
<keyword evidence="3" id="KW-1185">Reference proteome</keyword>
<dbReference type="Proteomes" id="UP000481030">
    <property type="component" value="Unassembled WGS sequence"/>
</dbReference>
<dbReference type="OrthoDB" id="1909991at2"/>
<dbReference type="RefSeq" id="WP_151534571.1">
    <property type="nucleotide sequence ID" value="NZ_WBOS01000003.1"/>
</dbReference>
<evidence type="ECO:0000313" key="2">
    <source>
        <dbReference type="EMBL" id="KAB2336618.1"/>
    </source>
</evidence>
<dbReference type="PROSITE" id="PS51257">
    <property type="entry name" value="PROKAR_LIPOPROTEIN"/>
    <property type="match status" value="1"/>
</dbReference>
<feature type="signal peptide" evidence="1">
    <location>
        <begin position="1"/>
        <end position="18"/>
    </location>
</feature>
<name>A0A6L3V624_9BACI</name>